<dbReference type="OrthoDB" id="3197992at2759"/>
<protein>
    <submittedName>
        <fullName evidence="1">Uncharacterized protein</fullName>
    </submittedName>
</protein>
<dbReference type="EMBL" id="KN817577">
    <property type="protein sequence ID" value="KJA19462.1"/>
    <property type="molecule type" value="Genomic_DNA"/>
</dbReference>
<feature type="non-terminal residue" evidence="1">
    <location>
        <position position="1"/>
    </location>
</feature>
<gene>
    <name evidence="1" type="ORF">HYPSUDRAFT_143764</name>
</gene>
<evidence type="ECO:0000313" key="2">
    <source>
        <dbReference type="Proteomes" id="UP000054270"/>
    </source>
</evidence>
<dbReference type="AlphaFoldDB" id="A0A0D2KY58"/>
<sequence length="78" mass="8790">FGNYFRPCGHFVKAYYSGETVDCKSKYCALSTSHIHTAPNCGCPKNLSDERRIQSMFHTKCDECKAADPPVVRRTGRT</sequence>
<name>A0A0D2KY58_HYPSF</name>
<dbReference type="Proteomes" id="UP000054270">
    <property type="component" value="Unassembled WGS sequence"/>
</dbReference>
<reference evidence="2" key="1">
    <citation type="submission" date="2014-04" db="EMBL/GenBank/DDBJ databases">
        <title>Evolutionary Origins and Diversification of the Mycorrhizal Mutualists.</title>
        <authorList>
            <consortium name="DOE Joint Genome Institute"/>
            <consortium name="Mycorrhizal Genomics Consortium"/>
            <person name="Kohler A."/>
            <person name="Kuo A."/>
            <person name="Nagy L.G."/>
            <person name="Floudas D."/>
            <person name="Copeland A."/>
            <person name="Barry K.W."/>
            <person name="Cichocki N."/>
            <person name="Veneault-Fourrey C."/>
            <person name="LaButti K."/>
            <person name="Lindquist E.A."/>
            <person name="Lipzen A."/>
            <person name="Lundell T."/>
            <person name="Morin E."/>
            <person name="Murat C."/>
            <person name="Riley R."/>
            <person name="Ohm R."/>
            <person name="Sun H."/>
            <person name="Tunlid A."/>
            <person name="Henrissat B."/>
            <person name="Grigoriev I.V."/>
            <person name="Hibbett D.S."/>
            <person name="Martin F."/>
        </authorList>
    </citation>
    <scope>NUCLEOTIDE SEQUENCE [LARGE SCALE GENOMIC DNA]</scope>
    <source>
        <strain evidence="2">FD-334 SS-4</strain>
    </source>
</reference>
<proteinExistence type="predicted"/>
<organism evidence="1 2">
    <name type="scientific">Hypholoma sublateritium (strain FD-334 SS-4)</name>
    <dbReference type="NCBI Taxonomy" id="945553"/>
    <lineage>
        <taxon>Eukaryota</taxon>
        <taxon>Fungi</taxon>
        <taxon>Dikarya</taxon>
        <taxon>Basidiomycota</taxon>
        <taxon>Agaricomycotina</taxon>
        <taxon>Agaricomycetes</taxon>
        <taxon>Agaricomycetidae</taxon>
        <taxon>Agaricales</taxon>
        <taxon>Agaricineae</taxon>
        <taxon>Strophariaceae</taxon>
        <taxon>Hypholoma</taxon>
    </lineage>
</organism>
<keyword evidence="2" id="KW-1185">Reference proteome</keyword>
<dbReference type="OMA" id="CGCPKVY"/>
<accession>A0A0D2KY58</accession>
<evidence type="ECO:0000313" key="1">
    <source>
        <dbReference type="EMBL" id="KJA19462.1"/>
    </source>
</evidence>